<proteinExistence type="predicted"/>
<keyword evidence="2" id="KW-1185">Reference proteome</keyword>
<comment type="caution">
    <text evidence="1">The sequence shown here is derived from an EMBL/GenBank/DDBJ whole genome shotgun (WGS) entry which is preliminary data.</text>
</comment>
<gene>
    <name evidence="1" type="ORF">BDZ94DRAFT_1297452</name>
</gene>
<organism evidence="1 2">
    <name type="scientific">Collybia nuda</name>
    <dbReference type="NCBI Taxonomy" id="64659"/>
    <lineage>
        <taxon>Eukaryota</taxon>
        <taxon>Fungi</taxon>
        <taxon>Dikarya</taxon>
        <taxon>Basidiomycota</taxon>
        <taxon>Agaricomycotina</taxon>
        <taxon>Agaricomycetes</taxon>
        <taxon>Agaricomycetidae</taxon>
        <taxon>Agaricales</taxon>
        <taxon>Tricholomatineae</taxon>
        <taxon>Clitocybaceae</taxon>
        <taxon>Collybia</taxon>
    </lineage>
</organism>
<name>A0A9P6CJ71_9AGAR</name>
<sequence length="522" mass="58004">MCFLKLFMSGPVQLGDNDLHSQIDNLIFRGLMGFLDVAVPDITEELRDSSDGASICPESKQHGPAVQILSSYNPIPLSTNGVRLYSSKPQLFQKPTLVCSQTGLVRRAGVIMGTSIIPVELIEVIIDLVHDYPATLKICALASHSFARMAQAHLFSTITLDAPTPLQYPINSCQKLNRILCESPHLAVYVQNFLIFDGHHKSGYPREVLDTCRYEWVATEETLSKVLSQLVNLRSLSIRGSKNVMEWENLSTEIRNAILAAAKLPQLSGIELINTSGFLPLLKSVTNLKNIRLLNSSYASGVSQLASAPENQGVCKPFSLETSIPLDNPSLNNGPNPWLDPSALRSITLQCPIFPSETKGLFFTSLFTSRTLEHIQLHLPSPMPFSFLTDLSQFPHLRSFYIDFRGNDPTHRLGYVPWLIQLINTIPDTSYIETIAFQLSRRSPNDLLLFDEYAKLDEVLSRLALKSLRTVRAKVSIMGQDSAYRVRLPLINAQGILQIEPGAKWVTTPDRGCDLSCIMNGI</sequence>
<dbReference type="OrthoDB" id="2745898at2759"/>
<evidence type="ECO:0000313" key="2">
    <source>
        <dbReference type="Proteomes" id="UP000807353"/>
    </source>
</evidence>
<accession>A0A9P6CJ71</accession>
<dbReference type="EMBL" id="MU150257">
    <property type="protein sequence ID" value="KAF9464035.1"/>
    <property type="molecule type" value="Genomic_DNA"/>
</dbReference>
<dbReference type="Proteomes" id="UP000807353">
    <property type="component" value="Unassembled WGS sequence"/>
</dbReference>
<protein>
    <submittedName>
        <fullName evidence="1">Uncharacterized protein</fullName>
    </submittedName>
</protein>
<reference evidence="1" key="1">
    <citation type="submission" date="2020-11" db="EMBL/GenBank/DDBJ databases">
        <authorList>
            <consortium name="DOE Joint Genome Institute"/>
            <person name="Ahrendt S."/>
            <person name="Riley R."/>
            <person name="Andreopoulos W."/>
            <person name="Labutti K."/>
            <person name="Pangilinan J."/>
            <person name="Ruiz-Duenas F.J."/>
            <person name="Barrasa J.M."/>
            <person name="Sanchez-Garcia M."/>
            <person name="Camarero S."/>
            <person name="Miyauchi S."/>
            <person name="Serrano A."/>
            <person name="Linde D."/>
            <person name="Babiker R."/>
            <person name="Drula E."/>
            <person name="Ayuso-Fernandez I."/>
            <person name="Pacheco R."/>
            <person name="Padilla G."/>
            <person name="Ferreira P."/>
            <person name="Barriuso J."/>
            <person name="Kellner H."/>
            <person name="Castanera R."/>
            <person name="Alfaro M."/>
            <person name="Ramirez L."/>
            <person name="Pisabarro A.G."/>
            <person name="Kuo A."/>
            <person name="Tritt A."/>
            <person name="Lipzen A."/>
            <person name="He G."/>
            <person name="Yan M."/>
            <person name="Ng V."/>
            <person name="Cullen D."/>
            <person name="Martin F."/>
            <person name="Rosso M.-N."/>
            <person name="Henrissat B."/>
            <person name="Hibbett D."/>
            <person name="Martinez A.T."/>
            <person name="Grigoriev I.V."/>
        </authorList>
    </citation>
    <scope>NUCLEOTIDE SEQUENCE</scope>
    <source>
        <strain evidence="1">CBS 247.69</strain>
    </source>
</reference>
<evidence type="ECO:0000313" key="1">
    <source>
        <dbReference type="EMBL" id="KAF9464035.1"/>
    </source>
</evidence>
<dbReference type="AlphaFoldDB" id="A0A9P6CJ71"/>